<evidence type="ECO:0000256" key="2">
    <source>
        <dbReference type="ARBA" id="ARBA00022630"/>
    </source>
</evidence>
<feature type="compositionally biased region" description="Low complexity" evidence="8">
    <location>
        <begin position="163"/>
        <end position="172"/>
    </location>
</feature>
<dbReference type="GO" id="GO:0003677">
    <property type="term" value="F:DNA binding"/>
    <property type="evidence" value="ECO:0007669"/>
    <property type="project" value="TreeGrafter"/>
</dbReference>
<feature type="site" description="Electron transfer via tryptophanyl radical" evidence="6">
    <location>
        <position position="357"/>
    </location>
</feature>
<feature type="binding site" evidence="5">
    <location>
        <position position="219"/>
    </location>
    <ligand>
        <name>FAD</name>
        <dbReference type="ChEBI" id="CHEBI:57692"/>
    </ligand>
</feature>
<proteinExistence type="inferred from homology"/>
<keyword evidence="4 7" id="KW-0157">Chromophore</keyword>
<feature type="binding site" evidence="5">
    <location>
        <begin position="370"/>
        <end position="372"/>
    </location>
    <ligand>
        <name>FAD</name>
        <dbReference type="ChEBI" id="CHEBI:57692"/>
    </ligand>
</feature>
<dbReference type="InterPro" id="IPR036134">
    <property type="entry name" value="Crypto/Photolyase_FAD-like_sf"/>
</dbReference>
<evidence type="ECO:0000256" key="3">
    <source>
        <dbReference type="ARBA" id="ARBA00022827"/>
    </source>
</evidence>
<dbReference type="InterPro" id="IPR018394">
    <property type="entry name" value="DNA_photolyase_1_CS_C"/>
</dbReference>
<dbReference type="Proteomes" id="UP000194420">
    <property type="component" value="Unassembled WGS sequence"/>
</dbReference>
<keyword evidence="10" id="KW-0456">Lyase</keyword>
<dbReference type="PROSITE" id="PS00394">
    <property type="entry name" value="DNA_PHOTOLYASES_1_1"/>
    <property type="match status" value="1"/>
</dbReference>
<gene>
    <name evidence="10" type="ORF">SAMN06297468_2887</name>
</gene>
<feature type="region of interest" description="Disordered" evidence="8">
    <location>
        <begin position="151"/>
        <end position="176"/>
    </location>
</feature>
<keyword evidence="11" id="KW-1185">Reference proteome</keyword>
<evidence type="ECO:0000256" key="7">
    <source>
        <dbReference type="RuleBase" id="RU004182"/>
    </source>
</evidence>
<evidence type="ECO:0000256" key="6">
    <source>
        <dbReference type="PIRSR" id="PIRSR602081-2"/>
    </source>
</evidence>
<dbReference type="GO" id="GO:0006139">
    <property type="term" value="P:nucleobase-containing compound metabolic process"/>
    <property type="evidence" value="ECO:0007669"/>
    <property type="project" value="UniProtKB-ARBA"/>
</dbReference>
<dbReference type="InterPro" id="IPR005101">
    <property type="entry name" value="Cryptochr/Photolyase_FAD-bd"/>
</dbReference>
<evidence type="ECO:0000256" key="4">
    <source>
        <dbReference type="ARBA" id="ARBA00022991"/>
    </source>
</evidence>
<dbReference type="InterPro" id="IPR014729">
    <property type="entry name" value="Rossmann-like_a/b/a_fold"/>
</dbReference>
<name>A0A1Y6FQF9_9SPHN</name>
<evidence type="ECO:0000256" key="5">
    <source>
        <dbReference type="PIRSR" id="PIRSR602081-1"/>
    </source>
</evidence>
<dbReference type="InterPro" id="IPR006050">
    <property type="entry name" value="DNA_photolyase_N"/>
</dbReference>
<feature type="domain" description="Photolyase/cryptochrome alpha/beta" evidence="9">
    <location>
        <begin position="3"/>
        <end position="126"/>
    </location>
</feature>
<dbReference type="AlphaFoldDB" id="A0A1Y6FQF9"/>
<accession>A0A1Y6FQF9</accession>
<evidence type="ECO:0000313" key="11">
    <source>
        <dbReference type="Proteomes" id="UP000194420"/>
    </source>
</evidence>
<dbReference type="Pfam" id="PF00875">
    <property type="entry name" value="DNA_photolyase"/>
    <property type="match status" value="1"/>
</dbReference>
<dbReference type="GO" id="GO:0003904">
    <property type="term" value="F:deoxyribodipyrimidine photo-lyase activity"/>
    <property type="evidence" value="ECO:0007669"/>
    <property type="project" value="TreeGrafter"/>
</dbReference>
<dbReference type="PROSITE" id="PS51645">
    <property type="entry name" value="PHR_CRY_ALPHA_BETA"/>
    <property type="match status" value="1"/>
</dbReference>
<comment type="cofactor">
    <cofactor evidence="5">
        <name>FAD</name>
        <dbReference type="ChEBI" id="CHEBI:57692"/>
    </cofactor>
    <text evidence="5">Binds 1 FAD per subunit.</text>
</comment>
<organism evidence="10 11">
    <name type="scientific">Altererythrobacter xiamenensis</name>
    <dbReference type="NCBI Taxonomy" id="1316679"/>
    <lineage>
        <taxon>Bacteria</taxon>
        <taxon>Pseudomonadati</taxon>
        <taxon>Pseudomonadota</taxon>
        <taxon>Alphaproteobacteria</taxon>
        <taxon>Sphingomonadales</taxon>
        <taxon>Erythrobacteraceae</taxon>
        <taxon>Altererythrobacter</taxon>
    </lineage>
</organism>
<feature type="site" description="Electron transfer via tryptophanyl radical" evidence="6">
    <location>
        <position position="380"/>
    </location>
</feature>
<keyword evidence="3 5" id="KW-0274">FAD</keyword>
<protein>
    <submittedName>
        <fullName evidence="10">Deoxyribodipyrimidine photo-lyase</fullName>
    </submittedName>
</protein>
<evidence type="ECO:0000313" key="10">
    <source>
        <dbReference type="EMBL" id="SMQ74713.1"/>
    </source>
</evidence>
<dbReference type="SUPFAM" id="SSF48173">
    <property type="entry name" value="Cryptochrome/photolyase FAD-binding domain"/>
    <property type="match status" value="1"/>
</dbReference>
<dbReference type="PROSITE" id="PS00691">
    <property type="entry name" value="DNA_PHOTOLYASES_1_2"/>
    <property type="match status" value="1"/>
</dbReference>
<feature type="site" description="Electron transfer via tryptophanyl radical" evidence="6">
    <location>
        <position position="298"/>
    </location>
</feature>
<dbReference type="SUPFAM" id="SSF52425">
    <property type="entry name" value="Cryptochrome/photolyase, N-terminal domain"/>
    <property type="match status" value="1"/>
</dbReference>
<feature type="binding site" evidence="5">
    <location>
        <begin position="231"/>
        <end position="235"/>
    </location>
    <ligand>
        <name>FAD</name>
        <dbReference type="ChEBI" id="CHEBI:57692"/>
    </ligand>
</feature>
<dbReference type="GO" id="GO:0006950">
    <property type="term" value="P:response to stress"/>
    <property type="evidence" value="ECO:0007669"/>
    <property type="project" value="UniProtKB-ARBA"/>
</dbReference>
<dbReference type="RefSeq" id="WP_086438838.1">
    <property type="nucleotide sequence ID" value="NZ_FXWG01000003.1"/>
</dbReference>
<feature type="compositionally biased region" description="Basic and acidic residues" evidence="8">
    <location>
        <begin position="151"/>
        <end position="160"/>
    </location>
</feature>
<evidence type="ECO:0000259" key="9">
    <source>
        <dbReference type="PROSITE" id="PS51645"/>
    </source>
</evidence>
<dbReference type="PANTHER" id="PTHR11455">
    <property type="entry name" value="CRYPTOCHROME"/>
    <property type="match status" value="1"/>
</dbReference>
<dbReference type="GO" id="GO:0009416">
    <property type="term" value="P:response to light stimulus"/>
    <property type="evidence" value="ECO:0007669"/>
    <property type="project" value="TreeGrafter"/>
</dbReference>
<comment type="cofactor">
    <cofactor evidence="1">
        <name>(6R)-5,10-methylene-5,6,7,8-tetrahydrofolate</name>
        <dbReference type="ChEBI" id="CHEBI:15636"/>
    </cofactor>
</comment>
<evidence type="ECO:0000256" key="8">
    <source>
        <dbReference type="SAM" id="MobiDB-lite"/>
    </source>
</evidence>
<keyword evidence="2 5" id="KW-0285">Flavoprotein</keyword>
<dbReference type="Pfam" id="PF03441">
    <property type="entry name" value="FAD_binding_7"/>
    <property type="match status" value="1"/>
</dbReference>
<dbReference type="InterPro" id="IPR036155">
    <property type="entry name" value="Crypto/Photolyase_N_sf"/>
</dbReference>
<dbReference type="EMBL" id="FXWG01000003">
    <property type="protein sequence ID" value="SMQ74713.1"/>
    <property type="molecule type" value="Genomic_DNA"/>
</dbReference>
<dbReference type="PANTHER" id="PTHR11455:SF9">
    <property type="entry name" value="CRYPTOCHROME CIRCADIAN CLOCK 5 ISOFORM X1"/>
    <property type="match status" value="1"/>
</dbReference>
<reference evidence="11" key="1">
    <citation type="submission" date="2017-04" db="EMBL/GenBank/DDBJ databases">
        <authorList>
            <person name="Varghese N."/>
            <person name="Submissions S."/>
        </authorList>
    </citation>
    <scope>NUCLEOTIDE SEQUENCE [LARGE SCALE GENOMIC DNA]</scope>
</reference>
<dbReference type="Gene3D" id="3.40.50.620">
    <property type="entry name" value="HUPs"/>
    <property type="match status" value="1"/>
</dbReference>
<comment type="similarity">
    <text evidence="7">Belongs to the DNA photolyase family.</text>
</comment>
<dbReference type="OrthoDB" id="9772484at2"/>
<dbReference type="PRINTS" id="PR00147">
    <property type="entry name" value="DNAPHOTLYASE"/>
</dbReference>
<feature type="binding site" evidence="5">
    <location>
        <position position="263"/>
    </location>
    <ligand>
        <name>FAD</name>
        <dbReference type="ChEBI" id="CHEBI:57692"/>
    </ligand>
</feature>
<dbReference type="GO" id="GO:0071949">
    <property type="term" value="F:FAD binding"/>
    <property type="evidence" value="ECO:0007669"/>
    <property type="project" value="TreeGrafter"/>
</dbReference>
<dbReference type="Gene3D" id="1.10.579.10">
    <property type="entry name" value="DNA Cyclobutane Dipyrimidine Photolyase, subunit A, domain 3"/>
    <property type="match status" value="1"/>
</dbReference>
<sequence length="463" mass="53642">MTKPQIVWLRRDLRMADNPALYAAAQQGPVVAVYVLDDEAAGDHKYGGASRWWLHHSLESLSKSFGARNSRIVLRRGDAVEEVTKVANAVGAETVHANRHYEPWWRKAQGKLAKELDLQLYDGNYLFPPGYITTGSGDPYKIYTPFSKATKEQFPPRDELPEPETLSSPEEWPASDSLEDWDLLPTKPNWATGIADFWEVGEAAAHERLDWWDDEVDRYEDGRNLPSVDETSQMSPHLHWGEISPIQIWHRFKDKRSEGWKTYEKELIWRDYAQNVICQFPSYAKESYREGWDSDMGWRNPNRGHVIQEELEAWQQGRTGYPIVDAGMRQLWQTGWMHNRVRMITASFLIKHLLIDWKHGERWFWDCLVDADYGSNGTNWQWVAGTGVDSNMFSRIMAPLTQSEKFDAAGYIRTYVPELANLPDDKIHDPEEHGCKPEDYPSKIIGHKEARERALETYRAMKS</sequence>
<evidence type="ECO:0000256" key="1">
    <source>
        <dbReference type="ARBA" id="ARBA00001932"/>
    </source>
</evidence>
<dbReference type="Gene3D" id="1.25.40.80">
    <property type="match status" value="1"/>
</dbReference>
<dbReference type="InterPro" id="IPR002081">
    <property type="entry name" value="Cryptochrome/DNA_photolyase_1"/>
</dbReference>